<dbReference type="GO" id="GO:0071281">
    <property type="term" value="P:cellular response to iron ion"/>
    <property type="evidence" value="ECO:0007669"/>
    <property type="project" value="TreeGrafter"/>
</dbReference>
<dbReference type="RefSeq" id="WP_069858500.1">
    <property type="nucleotide sequence ID" value="NZ_BDFE01000015.1"/>
</dbReference>
<dbReference type="InterPro" id="IPR054828">
    <property type="entry name" value="Vit_B12_bind_prot"/>
</dbReference>
<evidence type="ECO:0000313" key="5">
    <source>
        <dbReference type="Proteomes" id="UP000095200"/>
    </source>
</evidence>
<gene>
    <name evidence="4" type="ORF">DPF_1465</name>
</gene>
<evidence type="ECO:0000256" key="2">
    <source>
        <dbReference type="SAM" id="SignalP"/>
    </source>
</evidence>
<dbReference type="PROSITE" id="PS50983">
    <property type="entry name" value="FE_B12_PBP"/>
    <property type="match status" value="1"/>
</dbReference>
<dbReference type="Gene3D" id="3.40.50.1980">
    <property type="entry name" value="Nitrogenase molybdenum iron protein domain"/>
    <property type="match status" value="2"/>
</dbReference>
<name>A0A194AJ28_9BACT</name>
<evidence type="ECO:0000313" key="4">
    <source>
        <dbReference type="EMBL" id="GAU08749.1"/>
    </source>
</evidence>
<dbReference type="SUPFAM" id="SSF53807">
    <property type="entry name" value="Helical backbone' metal receptor"/>
    <property type="match status" value="1"/>
</dbReference>
<protein>
    <submittedName>
        <fullName evidence="4">ABC transporter substrate-binding protein</fullName>
    </submittedName>
</protein>
<feature type="signal peptide" evidence="2">
    <location>
        <begin position="1"/>
        <end position="26"/>
    </location>
</feature>
<keyword evidence="5" id="KW-1185">Reference proteome</keyword>
<comment type="caution">
    <text evidence="4">The sequence shown here is derived from an EMBL/GenBank/DDBJ whole genome shotgun (WGS) entry which is preliminary data.</text>
</comment>
<accession>A0A194AJ28</accession>
<dbReference type="CDD" id="cd01144">
    <property type="entry name" value="BtuF"/>
    <property type="match status" value="1"/>
</dbReference>
<dbReference type="EMBL" id="BDFE01000015">
    <property type="protein sequence ID" value="GAU08749.1"/>
    <property type="molecule type" value="Genomic_DNA"/>
</dbReference>
<sequence length="314" mass="34502">MEPLRHTIFFTLVTTLFLCAAGTASAQPSRILTDQTGRKVTVPAHPSRIIALAPSAMEIVCALGGRDRLVGRTRFSDHPPEAVDLPVVGSYVQLDVEKIASLRPDLCIALKDGTPYVTVQTLRRLHIPVFAVNNDSLDSVIQAIGLVGQVINRPREAAEVMASLTHRIKKVQERIACAPTRPGVLYQIDSNPIITAGQGTYINELITLAGGRNVAAAFTGYPRFSMEQALTLMPEVIIIPSMDRSGAWKETAATWQQWTHIPAVRQHRIQQVNSDLFDRPSPRMVDGLEILARILHPECFEKSADSTQMTGNKK</sequence>
<dbReference type="Proteomes" id="UP000095200">
    <property type="component" value="Unassembled WGS sequence"/>
</dbReference>
<dbReference type="Pfam" id="PF01497">
    <property type="entry name" value="Peripla_BP_2"/>
    <property type="match status" value="1"/>
</dbReference>
<dbReference type="STRING" id="1592317.DPF_1465"/>
<dbReference type="PANTHER" id="PTHR30535">
    <property type="entry name" value="VITAMIN B12-BINDING PROTEIN"/>
    <property type="match status" value="1"/>
</dbReference>
<evidence type="ECO:0000259" key="3">
    <source>
        <dbReference type="PROSITE" id="PS50983"/>
    </source>
</evidence>
<reference evidence="5" key="1">
    <citation type="submission" date="2016-06" db="EMBL/GenBank/DDBJ databases">
        <title>Draft genome sequence of Desulfoplanes formicivorans strain Pf12B.</title>
        <authorList>
            <person name="Watanabe M."/>
            <person name="Kojima H."/>
            <person name="Fukui M."/>
        </authorList>
    </citation>
    <scope>NUCLEOTIDE SEQUENCE [LARGE SCALE GENOMIC DNA]</scope>
    <source>
        <strain evidence="5">Pf12B</strain>
    </source>
</reference>
<dbReference type="InterPro" id="IPR050902">
    <property type="entry name" value="ABC_Transporter_SBP"/>
</dbReference>
<organism evidence="4 5">
    <name type="scientific">Desulfoplanes formicivorans</name>
    <dbReference type="NCBI Taxonomy" id="1592317"/>
    <lineage>
        <taxon>Bacteria</taxon>
        <taxon>Pseudomonadati</taxon>
        <taxon>Thermodesulfobacteriota</taxon>
        <taxon>Desulfovibrionia</taxon>
        <taxon>Desulfovibrionales</taxon>
        <taxon>Desulfoplanaceae</taxon>
        <taxon>Desulfoplanes</taxon>
    </lineage>
</organism>
<dbReference type="NCBIfam" id="NF038402">
    <property type="entry name" value="TroA_like"/>
    <property type="match status" value="1"/>
</dbReference>
<feature type="chain" id="PRO_5008262349" evidence="2">
    <location>
        <begin position="27"/>
        <end position="314"/>
    </location>
</feature>
<keyword evidence="1 2" id="KW-0732">Signal</keyword>
<dbReference type="PANTHER" id="PTHR30535:SF34">
    <property type="entry name" value="MOLYBDATE-BINDING PROTEIN MOLA"/>
    <property type="match status" value="1"/>
</dbReference>
<dbReference type="AlphaFoldDB" id="A0A194AJ28"/>
<feature type="domain" description="Fe/B12 periplasmic-binding" evidence="3">
    <location>
        <begin position="48"/>
        <end position="299"/>
    </location>
</feature>
<evidence type="ECO:0000256" key="1">
    <source>
        <dbReference type="ARBA" id="ARBA00022729"/>
    </source>
</evidence>
<proteinExistence type="predicted"/>
<dbReference type="InterPro" id="IPR002491">
    <property type="entry name" value="ABC_transptr_periplasmic_BD"/>
</dbReference>
<dbReference type="OrthoDB" id="9787772at2"/>